<name>A0A975B2N2_9BACT</name>
<keyword evidence="1" id="KW-1133">Transmembrane helix</keyword>
<protein>
    <submittedName>
        <fullName evidence="2">Superinfection immunity protein</fullName>
    </submittedName>
</protein>
<dbReference type="AlphaFoldDB" id="A0A975B2N2"/>
<evidence type="ECO:0000313" key="3">
    <source>
        <dbReference type="Proteomes" id="UP000671852"/>
    </source>
</evidence>
<gene>
    <name evidence="2" type="ORF">GJV85_04325</name>
</gene>
<organism evidence="2 3">
    <name type="scientific">Sulfurimonas aquatica</name>
    <dbReference type="NCBI Taxonomy" id="2672570"/>
    <lineage>
        <taxon>Bacteria</taxon>
        <taxon>Pseudomonadati</taxon>
        <taxon>Campylobacterota</taxon>
        <taxon>Epsilonproteobacteria</taxon>
        <taxon>Campylobacterales</taxon>
        <taxon>Sulfurimonadaceae</taxon>
        <taxon>Sulfurimonas</taxon>
    </lineage>
</organism>
<dbReference type="InterPro" id="IPR016410">
    <property type="entry name" value="Phage_imm"/>
</dbReference>
<dbReference type="Proteomes" id="UP000671852">
    <property type="component" value="Chromosome"/>
</dbReference>
<keyword evidence="1" id="KW-0812">Transmembrane</keyword>
<keyword evidence="3" id="KW-1185">Reference proteome</keyword>
<feature type="transmembrane region" description="Helical" evidence="1">
    <location>
        <begin position="7"/>
        <end position="32"/>
    </location>
</feature>
<evidence type="ECO:0000313" key="2">
    <source>
        <dbReference type="EMBL" id="QSZ43064.1"/>
    </source>
</evidence>
<dbReference type="RefSeq" id="WP_430739171.1">
    <property type="nucleotide sequence ID" value="NZ_CP046072.1"/>
</dbReference>
<reference evidence="2" key="2">
    <citation type="submission" date="2021-04" db="EMBL/GenBank/DDBJ databases">
        <title>Isolation and characterization of a novel species of the genus Sulfurimonas.</title>
        <authorList>
            <person name="Fukui M."/>
        </authorList>
    </citation>
    <scope>NUCLEOTIDE SEQUENCE</scope>
    <source>
        <strain evidence="2">H1576</strain>
    </source>
</reference>
<proteinExistence type="predicted"/>
<reference evidence="2" key="1">
    <citation type="submission" date="2019-11" db="EMBL/GenBank/DDBJ databases">
        <authorList>
            <person name="Kojima H."/>
        </authorList>
    </citation>
    <scope>NUCLEOTIDE SEQUENCE</scope>
    <source>
        <strain evidence="2">H1576</strain>
    </source>
</reference>
<accession>A0A975B2N2</accession>
<dbReference type="KEGG" id="saqt:GJV85_04325"/>
<keyword evidence="1" id="KW-0472">Membrane</keyword>
<sequence>MKREHPSLFLIGVLNFLLGFTLLVWVACFIWASTNRNEESNNSIRINIAEEIEKLDVLRKKGLLTDEEFKQQKLKILNS</sequence>
<evidence type="ECO:0000256" key="1">
    <source>
        <dbReference type="SAM" id="Phobius"/>
    </source>
</evidence>
<dbReference type="Pfam" id="PF14373">
    <property type="entry name" value="Imm_superinfect"/>
    <property type="match status" value="1"/>
</dbReference>
<dbReference type="PROSITE" id="PS51257">
    <property type="entry name" value="PROKAR_LIPOPROTEIN"/>
    <property type="match status" value="1"/>
</dbReference>
<dbReference type="EMBL" id="CP046072">
    <property type="protein sequence ID" value="QSZ43064.1"/>
    <property type="molecule type" value="Genomic_DNA"/>
</dbReference>